<evidence type="ECO:0000313" key="2">
    <source>
        <dbReference type="Proteomes" id="UP000308874"/>
    </source>
</evidence>
<evidence type="ECO:0000313" key="1">
    <source>
        <dbReference type="EMBL" id="QBJ03491.1"/>
    </source>
</evidence>
<dbReference type="EMBL" id="MK504443">
    <property type="protein sequence ID" value="QBJ03491.1"/>
    <property type="molecule type" value="Genomic_DNA"/>
</dbReference>
<proteinExistence type="predicted"/>
<organism evidence="1 2">
    <name type="scientific">Lactobacillus phage 521B</name>
    <dbReference type="NCBI Taxonomy" id="2510942"/>
    <lineage>
        <taxon>Viruses</taxon>
        <taxon>Duplodnaviria</taxon>
        <taxon>Heunggongvirae</taxon>
        <taxon>Uroviricota</taxon>
        <taxon>Caudoviricetes</taxon>
        <taxon>Herelleviridae</taxon>
        <taxon>Tybeckvirus</taxon>
        <taxon>Tybeckvirus tv521B</taxon>
    </lineage>
</organism>
<reference evidence="1 2" key="1">
    <citation type="submission" date="2019-02" db="EMBL/GenBank/DDBJ databases">
        <title>Isolation of virulent Lactobacillus brevis phages.</title>
        <authorList>
            <person name="Feyereisen M."/>
            <person name="Mahony J."/>
            <person name="O'Sullivan T."/>
            <person name="van Sinderen D."/>
        </authorList>
    </citation>
    <scope>NUCLEOTIDE SEQUENCE [LARGE SCALE GENOMIC DNA]</scope>
</reference>
<protein>
    <submittedName>
        <fullName evidence="1">Structural protein</fullName>
    </submittedName>
</protein>
<dbReference type="Proteomes" id="UP000308874">
    <property type="component" value="Segment"/>
</dbReference>
<sequence>MSYIVGITDQSAELMRFLYSIKITNNQLVKNLLDEKVSFISRFYTPNIDVTNLSGKVATLIQESDADWVNNINSIDKKSLVYLLDQSDIKNNHNDLYSIFQTVILDAFSIGYAQGYDNSLYTYLSTDELDSLLVNISYLIDALENINISQYSDIILSLTNLYNNICSVKSNLSYLQNQQEIDSQTII</sequence>
<gene>
    <name evidence="1" type="ORF">B521_0141</name>
</gene>
<accession>A0A4Y5FEK5</accession>
<name>A0A4Y5FEK5_9CAUD</name>
<keyword evidence="2" id="KW-1185">Reference proteome</keyword>